<comment type="caution">
    <text evidence="2">The sequence shown here is derived from an EMBL/GenBank/DDBJ whole genome shotgun (WGS) entry which is preliminary data.</text>
</comment>
<dbReference type="PANTHER" id="PTHR33116">
    <property type="entry name" value="REVERSE TRANSCRIPTASE ZINC-BINDING DOMAIN-CONTAINING PROTEIN-RELATED-RELATED"/>
    <property type="match status" value="1"/>
</dbReference>
<protein>
    <recommendedName>
        <fullName evidence="4">Reverse transcriptase domain-containing protein</fullName>
    </recommendedName>
</protein>
<dbReference type="PANTHER" id="PTHR33116:SF84">
    <property type="entry name" value="RNA-DIRECTED DNA POLYMERASE"/>
    <property type="match status" value="1"/>
</dbReference>
<keyword evidence="3" id="KW-1185">Reference proteome</keyword>
<dbReference type="EMBL" id="BQNB010009937">
    <property type="protein sequence ID" value="GJS70464.1"/>
    <property type="molecule type" value="Genomic_DNA"/>
</dbReference>
<feature type="compositionally biased region" description="Basic and acidic residues" evidence="1">
    <location>
        <begin position="21"/>
        <end position="30"/>
    </location>
</feature>
<reference evidence="2" key="1">
    <citation type="journal article" date="2022" name="Int. J. Mol. Sci.">
        <title>Draft Genome of Tanacetum Coccineum: Genomic Comparison of Closely Related Tanacetum-Family Plants.</title>
        <authorList>
            <person name="Yamashiro T."/>
            <person name="Shiraishi A."/>
            <person name="Nakayama K."/>
            <person name="Satake H."/>
        </authorList>
    </citation>
    <scope>NUCLEOTIDE SEQUENCE</scope>
</reference>
<evidence type="ECO:0000313" key="3">
    <source>
        <dbReference type="Proteomes" id="UP001151760"/>
    </source>
</evidence>
<feature type="region of interest" description="Disordered" evidence="1">
    <location>
        <begin position="1"/>
        <end position="30"/>
    </location>
</feature>
<name>A0ABQ4XYF4_9ASTR</name>
<accession>A0ABQ4XYF4</accession>
<organism evidence="2 3">
    <name type="scientific">Tanacetum coccineum</name>
    <dbReference type="NCBI Taxonomy" id="301880"/>
    <lineage>
        <taxon>Eukaryota</taxon>
        <taxon>Viridiplantae</taxon>
        <taxon>Streptophyta</taxon>
        <taxon>Embryophyta</taxon>
        <taxon>Tracheophyta</taxon>
        <taxon>Spermatophyta</taxon>
        <taxon>Magnoliopsida</taxon>
        <taxon>eudicotyledons</taxon>
        <taxon>Gunneridae</taxon>
        <taxon>Pentapetalae</taxon>
        <taxon>asterids</taxon>
        <taxon>campanulids</taxon>
        <taxon>Asterales</taxon>
        <taxon>Asteraceae</taxon>
        <taxon>Asteroideae</taxon>
        <taxon>Anthemideae</taxon>
        <taxon>Anthemidinae</taxon>
        <taxon>Tanacetum</taxon>
    </lineage>
</organism>
<proteinExistence type="predicted"/>
<evidence type="ECO:0008006" key="4">
    <source>
        <dbReference type="Google" id="ProtNLM"/>
    </source>
</evidence>
<sequence>MTNVVNDEMNDDISNGGDAEGTGRNREEFTVRDTEFPSLSETNLQNGVDNTSEDLSNVRGNVFVNECDGNVTKPDNTDDDNKLSLIPMCDEDGMEVVIFDEELVIEGSRKWAMTLCGHFVGFKMSYSEIRERERECMNYVLENGPWMANNKPLLVDLDVIIDRTWIENDKEKNNGNDGNERTMDGYKKVAYGNKITNRGGNERGLRDGHGNKAAKLRVEYMIVIRGPTEKVVTQTLPQVSKENNMNMNKRNNITTQSPKSHVSPWRISKENVEEIRMSANKFSILEEIDENGNLEDQIRVGREIMEKFVKYQRQPNIEESKKWTDDMFKFEGNHVVDQFVKHFTSFLGLEADMQSMDMRSLNCNTVGDEDAENMIKNVSDVEIKEALYDICNNKAPGPDGYSAKFYKSAWTVVGKDVCEAVKEFFRNGKMLGEVNVALIILVPKRGRGLKQWDHISLYIFTLVMEVFALILQNQIGDDGKFKYHWGCKDLKISHICFADDLLVLFHGDINSVKVVKRDLDKFSSISTMNPNIGNTTVFFGNVKDHVRQEILSLLSFIVESLETEMFILPKSMIKDINKLLEGFLWCQEELSKVKAKVAWKYVCRPKDERGIGIKDLGQWNKVLIAKHLWNLVTMKESLWVK</sequence>
<reference evidence="2" key="2">
    <citation type="submission" date="2022-01" db="EMBL/GenBank/DDBJ databases">
        <authorList>
            <person name="Yamashiro T."/>
            <person name="Shiraishi A."/>
            <person name="Satake H."/>
            <person name="Nakayama K."/>
        </authorList>
    </citation>
    <scope>NUCLEOTIDE SEQUENCE</scope>
</reference>
<evidence type="ECO:0000256" key="1">
    <source>
        <dbReference type="SAM" id="MobiDB-lite"/>
    </source>
</evidence>
<evidence type="ECO:0000313" key="2">
    <source>
        <dbReference type="EMBL" id="GJS70464.1"/>
    </source>
</evidence>
<gene>
    <name evidence="2" type="ORF">Tco_0703305</name>
</gene>
<dbReference type="Proteomes" id="UP001151760">
    <property type="component" value="Unassembled WGS sequence"/>
</dbReference>